<keyword evidence="3" id="KW-1185">Reference proteome</keyword>
<organism evidence="2 3">
    <name type="scientific">Croceimicrobium hydrocarbonivorans</name>
    <dbReference type="NCBI Taxonomy" id="2761580"/>
    <lineage>
        <taxon>Bacteria</taxon>
        <taxon>Pseudomonadati</taxon>
        <taxon>Bacteroidota</taxon>
        <taxon>Flavobacteriia</taxon>
        <taxon>Flavobacteriales</taxon>
        <taxon>Owenweeksiaceae</taxon>
        <taxon>Croceimicrobium</taxon>
    </lineage>
</organism>
<accession>A0A7H0VDD8</accession>
<keyword evidence="1" id="KW-0472">Membrane</keyword>
<reference evidence="2 3" key="1">
    <citation type="submission" date="2020-08" db="EMBL/GenBank/DDBJ databases">
        <title>Croceimicrobium hydrocarbonivorans gen. nov., sp. nov., a novel marine bacterium isolated from a bacterial consortium that degrades polyethylene terephthalate.</title>
        <authorList>
            <person name="Liu R."/>
        </authorList>
    </citation>
    <scope>NUCLEOTIDE SEQUENCE [LARGE SCALE GENOMIC DNA]</scope>
    <source>
        <strain evidence="2 3">A20-9</strain>
    </source>
</reference>
<evidence type="ECO:0000313" key="2">
    <source>
        <dbReference type="EMBL" id="QNR23736.1"/>
    </source>
</evidence>
<dbReference type="RefSeq" id="WP_210758271.1">
    <property type="nucleotide sequence ID" value="NZ_CP060139.1"/>
</dbReference>
<gene>
    <name evidence="2" type="ORF">H4K34_15355</name>
</gene>
<proteinExistence type="predicted"/>
<feature type="transmembrane region" description="Helical" evidence="1">
    <location>
        <begin position="94"/>
        <end position="112"/>
    </location>
</feature>
<dbReference type="AlphaFoldDB" id="A0A7H0VDD8"/>
<feature type="transmembrane region" description="Helical" evidence="1">
    <location>
        <begin position="118"/>
        <end position="138"/>
    </location>
</feature>
<dbReference type="Proteomes" id="UP000516305">
    <property type="component" value="Chromosome"/>
</dbReference>
<protein>
    <submittedName>
        <fullName evidence="2">Uncharacterized protein</fullName>
    </submittedName>
</protein>
<evidence type="ECO:0000256" key="1">
    <source>
        <dbReference type="SAM" id="Phobius"/>
    </source>
</evidence>
<dbReference type="EMBL" id="CP060139">
    <property type="protein sequence ID" value="QNR23736.1"/>
    <property type="molecule type" value="Genomic_DNA"/>
</dbReference>
<dbReference type="KEGG" id="chyd:H4K34_15355"/>
<name>A0A7H0VDD8_9FLAO</name>
<sequence>MLFSIKLGASIKKAHFQGANREQVESYLRSLLADQCIENLKDLGEHHFSYNLEGFKFGYSSRGNPFRNFNYGEFKISENPEYINIDFSADLRRLFIRAAVFTLVCLILLMVLSKISLMTFLAPFLFGALFLLFRYLGIRTGTKIYLQRRIMELKTWRK</sequence>
<keyword evidence="1" id="KW-0812">Transmembrane</keyword>
<keyword evidence="1" id="KW-1133">Transmembrane helix</keyword>
<evidence type="ECO:0000313" key="3">
    <source>
        <dbReference type="Proteomes" id="UP000516305"/>
    </source>
</evidence>